<dbReference type="EMBL" id="JACXVP010000001">
    <property type="protein sequence ID" value="KAG5630851.1"/>
    <property type="molecule type" value="Genomic_DNA"/>
</dbReference>
<evidence type="ECO:0000256" key="1">
    <source>
        <dbReference type="SAM" id="MobiDB-lite"/>
    </source>
</evidence>
<gene>
    <name evidence="2" type="ORF">H5410_002568</name>
</gene>
<accession>A0A9J6B2M0</accession>
<feature type="compositionally biased region" description="Acidic residues" evidence="1">
    <location>
        <begin position="257"/>
        <end position="267"/>
    </location>
</feature>
<organism evidence="2 3">
    <name type="scientific">Solanum commersonii</name>
    <name type="common">Commerson's wild potato</name>
    <name type="synonym">Commerson's nightshade</name>
    <dbReference type="NCBI Taxonomy" id="4109"/>
    <lineage>
        <taxon>Eukaryota</taxon>
        <taxon>Viridiplantae</taxon>
        <taxon>Streptophyta</taxon>
        <taxon>Embryophyta</taxon>
        <taxon>Tracheophyta</taxon>
        <taxon>Spermatophyta</taxon>
        <taxon>Magnoliopsida</taxon>
        <taxon>eudicotyledons</taxon>
        <taxon>Gunneridae</taxon>
        <taxon>Pentapetalae</taxon>
        <taxon>asterids</taxon>
        <taxon>lamiids</taxon>
        <taxon>Solanales</taxon>
        <taxon>Solanaceae</taxon>
        <taxon>Solanoideae</taxon>
        <taxon>Solaneae</taxon>
        <taxon>Solanum</taxon>
    </lineage>
</organism>
<name>A0A9J6B2M0_SOLCO</name>
<feature type="region of interest" description="Disordered" evidence="1">
    <location>
        <begin position="241"/>
        <end position="270"/>
    </location>
</feature>
<dbReference type="Proteomes" id="UP000824120">
    <property type="component" value="Chromosome 1"/>
</dbReference>
<evidence type="ECO:0000313" key="2">
    <source>
        <dbReference type="EMBL" id="KAG5630851.1"/>
    </source>
</evidence>
<proteinExistence type="predicted"/>
<protein>
    <submittedName>
        <fullName evidence="2">Uncharacterized protein</fullName>
    </submittedName>
</protein>
<feature type="region of interest" description="Disordered" evidence="1">
    <location>
        <begin position="1"/>
        <end position="27"/>
    </location>
</feature>
<keyword evidence="3" id="KW-1185">Reference proteome</keyword>
<feature type="compositionally biased region" description="Basic and acidic residues" evidence="1">
    <location>
        <begin position="243"/>
        <end position="256"/>
    </location>
</feature>
<dbReference type="AlphaFoldDB" id="A0A9J6B2M0"/>
<reference evidence="2 3" key="1">
    <citation type="submission" date="2020-09" db="EMBL/GenBank/DDBJ databases">
        <title>De no assembly of potato wild relative species, Solanum commersonii.</title>
        <authorList>
            <person name="Cho K."/>
        </authorList>
    </citation>
    <scope>NUCLEOTIDE SEQUENCE [LARGE SCALE GENOMIC DNA]</scope>
    <source>
        <strain evidence="2">LZ3.2</strain>
        <tissue evidence="2">Leaf</tissue>
    </source>
</reference>
<comment type="caution">
    <text evidence="2">The sequence shown here is derived from an EMBL/GenBank/DDBJ whole genome shotgun (WGS) entry which is preliminary data.</text>
</comment>
<feature type="compositionally biased region" description="Basic and acidic residues" evidence="1">
    <location>
        <begin position="1"/>
        <end position="18"/>
    </location>
</feature>
<sequence>MMSSKGESDSEESSRDTSQDEDDPLSLPICARDISGKLYDLATRLDEVGSFPAKISILHPYLIPTLREMGQNYMKTFKPYTHEVKDAVINVLKAQLKLCVNYVSNRQKNVPSTSNDGNLENMSDRVVSLEQSMVEVVAYVRKEKLRRIEKKKKQKGAVDPVAIVDEVTIDEVVGAIDLVVVDVVDEVAVAVDVVAVDDVAGTVDPVAVDVVDEVAVDDVAGVVDLVAVDIVDEVAGDAIDGVAEEKKEEEKTKEKSGDEEEKEDDCAENSVDMMSIVMELNGEINGEEKNN</sequence>
<evidence type="ECO:0000313" key="3">
    <source>
        <dbReference type="Proteomes" id="UP000824120"/>
    </source>
</evidence>